<dbReference type="RefSeq" id="WP_123431980.1">
    <property type="nucleotide sequence ID" value="NZ_MOBK01000001.1"/>
</dbReference>
<protein>
    <recommendedName>
        <fullName evidence="1">DUF7281 domain-containing protein</fullName>
    </recommendedName>
</protein>
<comment type="caution">
    <text evidence="2">The sequence shown here is derived from an EMBL/GenBank/DDBJ whole genome shotgun (WGS) entry which is preliminary data.</text>
</comment>
<feature type="domain" description="DUF7281" evidence="1">
    <location>
        <begin position="101"/>
        <end position="274"/>
    </location>
</feature>
<evidence type="ECO:0000259" key="1">
    <source>
        <dbReference type="Pfam" id="PF23947"/>
    </source>
</evidence>
<name>A0A423IGQ5_9PSED</name>
<accession>A0A423IGQ5</accession>
<dbReference type="InterPro" id="IPR055705">
    <property type="entry name" value="DUF7281"/>
</dbReference>
<dbReference type="Pfam" id="PF23947">
    <property type="entry name" value="DUF7281"/>
    <property type="match status" value="1"/>
</dbReference>
<dbReference type="AlphaFoldDB" id="A0A423IGQ5"/>
<proteinExistence type="predicted"/>
<evidence type="ECO:0000313" key="3">
    <source>
        <dbReference type="Proteomes" id="UP000285636"/>
    </source>
</evidence>
<dbReference type="EMBL" id="MOBK01000001">
    <property type="protein sequence ID" value="RON24605.1"/>
    <property type="molecule type" value="Genomic_DNA"/>
</dbReference>
<dbReference type="Proteomes" id="UP000285636">
    <property type="component" value="Unassembled WGS sequence"/>
</dbReference>
<organism evidence="2 3">
    <name type="scientific">Pseudomonas brassicacearum</name>
    <dbReference type="NCBI Taxonomy" id="930166"/>
    <lineage>
        <taxon>Bacteria</taxon>
        <taxon>Pseudomonadati</taxon>
        <taxon>Pseudomonadota</taxon>
        <taxon>Gammaproteobacteria</taxon>
        <taxon>Pseudomonadales</taxon>
        <taxon>Pseudomonadaceae</taxon>
        <taxon>Pseudomonas</taxon>
    </lineage>
</organism>
<sequence length="278" mass="30163">MTSLLHSKRVVEMVSRAVRMASNEVALGGVWMKIHQLYGVGKISGKRLLLDAADRKALRSLAERHAGWDPHVAGSKVQGSRAVLASSTRDEKLAREPVARNLVLVSAPSGEILLGDNVQPLLPGCMLTVPSELLAGQRRIIVVENLQAMLDASRYALPEALIDVPFVFRGSPQFSIGAVVHLAKRVHEVYYFPDADPQGLVNANKEILSKGTLGPSPEAFRVMHDAGVSKPQDYEKQASLMPGLLAADNPLAKIIHHYRAGFSQESMAAFSCPLLCYV</sequence>
<gene>
    <name evidence="2" type="ORF">BK660_02745</name>
</gene>
<reference evidence="2 3" key="1">
    <citation type="submission" date="2016-10" db="EMBL/GenBank/DDBJ databases">
        <title>Comparative genome analysis of multiple Pseudomonas spp. focuses on biocontrol and plant growth promoting traits.</title>
        <authorList>
            <person name="Tao X.-Y."/>
            <person name="Taylor C.G."/>
        </authorList>
    </citation>
    <scope>NUCLEOTIDE SEQUENCE [LARGE SCALE GENOMIC DNA]</scope>
    <source>
        <strain evidence="2 3">38D7</strain>
    </source>
</reference>
<evidence type="ECO:0000313" key="2">
    <source>
        <dbReference type="EMBL" id="RON24605.1"/>
    </source>
</evidence>